<proteinExistence type="inferred from homology"/>
<dbReference type="Gene3D" id="3.40.50.1100">
    <property type="match status" value="2"/>
</dbReference>
<dbReference type="Proteomes" id="UP000468650">
    <property type="component" value="Unassembled WGS sequence"/>
</dbReference>
<evidence type="ECO:0000256" key="3">
    <source>
        <dbReference type="ARBA" id="ARBA00022898"/>
    </source>
</evidence>
<dbReference type="OrthoDB" id="9811476at2"/>
<dbReference type="CDD" id="cd01562">
    <property type="entry name" value="Thr-dehyd"/>
    <property type="match status" value="1"/>
</dbReference>
<keyword evidence="3" id="KW-0663">Pyridoxal phosphate</keyword>
<reference evidence="6 7" key="1">
    <citation type="submission" date="2019-09" db="EMBL/GenBank/DDBJ databases">
        <title>Genomes of family Cryomorphaceae.</title>
        <authorList>
            <person name="Bowman J.P."/>
        </authorList>
    </citation>
    <scope>NUCLEOTIDE SEQUENCE [LARGE SCALE GENOMIC DNA]</scope>
    <source>
        <strain evidence="6 7">LMG 25704</strain>
    </source>
</reference>
<dbReference type="InterPro" id="IPR001926">
    <property type="entry name" value="TrpB-like_PALP"/>
</dbReference>
<comment type="caution">
    <text evidence="6">The sequence shown here is derived from an EMBL/GenBank/DDBJ whole genome shotgun (WGS) entry which is preliminary data.</text>
</comment>
<keyword evidence="4" id="KW-0456">Lyase</keyword>
<evidence type="ECO:0000256" key="4">
    <source>
        <dbReference type="ARBA" id="ARBA00023239"/>
    </source>
</evidence>
<evidence type="ECO:0000259" key="5">
    <source>
        <dbReference type="Pfam" id="PF00291"/>
    </source>
</evidence>
<dbReference type="GO" id="GO:0070179">
    <property type="term" value="P:D-serine biosynthetic process"/>
    <property type="evidence" value="ECO:0007669"/>
    <property type="project" value="TreeGrafter"/>
</dbReference>
<dbReference type="PANTHER" id="PTHR43050">
    <property type="entry name" value="SERINE / THREONINE RACEMASE FAMILY MEMBER"/>
    <property type="match status" value="1"/>
</dbReference>
<dbReference type="GO" id="GO:0030378">
    <property type="term" value="F:serine racemase activity"/>
    <property type="evidence" value="ECO:0007669"/>
    <property type="project" value="TreeGrafter"/>
</dbReference>
<sequence length="313" mass="33377">MHPNLSFHKEVLNLISPYVHRTPVLTSSSLNDEVGAEFFFKAEHLQRMGAFKMRGATHAAMRLSDSSRKLGLVTHSSGNHGQAVALAAKSLGIPAHVVVPRNAPKSKLEAMIGYGAQISFCEPTQEAREKMAAEIVAETGGHFIHPSNNENVIWGQGTAALELLEDVPNLDIIIVAVGGGGLLAGTCLAAKAINPNIEVIAAEPELVSDAYESLQAGEIIPSSGAATIADGLRTSLGSINFPVIKKYTSEILLVNEDEIAAATKWTWSRMKQIIEPSAGVPLAAVRRYPEKFRGKRVGIILCGGNTDLDALPF</sequence>
<evidence type="ECO:0000313" key="6">
    <source>
        <dbReference type="EMBL" id="KAB2813866.1"/>
    </source>
</evidence>
<evidence type="ECO:0000313" key="7">
    <source>
        <dbReference type="Proteomes" id="UP000468650"/>
    </source>
</evidence>
<dbReference type="GO" id="GO:0018114">
    <property type="term" value="F:threonine racemase activity"/>
    <property type="evidence" value="ECO:0007669"/>
    <property type="project" value="TreeGrafter"/>
</dbReference>
<dbReference type="InterPro" id="IPR036052">
    <property type="entry name" value="TrpB-like_PALP_sf"/>
</dbReference>
<dbReference type="GO" id="GO:0005524">
    <property type="term" value="F:ATP binding"/>
    <property type="evidence" value="ECO:0007669"/>
    <property type="project" value="TreeGrafter"/>
</dbReference>
<dbReference type="GO" id="GO:0003941">
    <property type="term" value="F:L-serine ammonia-lyase activity"/>
    <property type="evidence" value="ECO:0007669"/>
    <property type="project" value="TreeGrafter"/>
</dbReference>
<dbReference type="RefSeq" id="WP_151666534.1">
    <property type="nucleotide sequence ID" value="NZ_WBVO01000002.1"/>
</dbReference>
<comment type="cofactor">
    <cofactor evidence="1">
        <name>pyridoxal 5'-phosphate</name>
        <dbReference type="ChEBI" id="CHEBI:597326"/>
    </cofactor>
</comment>
<accession>A0A6N6RIR2</accession>
<gene>
    <name evidence="6" type="ORF">F8C67_04055</name>
</gene>
<keyword evidence="7" id="KW-1185">Reference proteome</keyword>
<evidence type="ECO:0000256" key="1">
    <source>
        <dbReference type="ARBA" id="ARBA00001933"/>
    </source>
</evidence>
<feature type="domain" description="Tryptophan synthase beta chain-like PALP" evidence="5">
    <location>
        <begin position="15"/>
        <end position="303"/>
    </location>
</feature>
<dbReference type="AlphaFoldDB" id="A0A6N6RIR2"/>
<protein>
    <submittedName>
        <fullName evidence="6">Pyridoxal-phosphate dependent enzyme</fullName>
    </submittedName>
</protein>
<dbReference type="GO" id="GO:0030170">
    <property type="term" value="F:pyridoxal phosphate binding"/>
    <property type="evidence" value="ECO:0007669"/>
    <property type="project" value="TreeGrafter"/>
</dbReference>
<dbReference type="FunFam" id="3.40.50.1100:FF:000007">
    <property type="entry name" value="L-threonine dehydratase catabolic TdcB"/>
    <property type="match status" value="1"/>
</dbReference>
<dbReference type="Pfam" id="PF00291">
    <property type="entry name" value="PALP"/>
    <property type="match status" value="1"/>
</dbReference>
<dbReference type="SUPFAM" id="SSF53686">
    <property type="entry name" value="Tryptophan synthase beta subunit-like PLP-dependent enzymes"/>
    <property type="match status" value="1"/>
</dbReference>
<dbReference type="EMBL" id="WBVO01000002">
    <property type="protein sequence ID" value="KAB2813866.1"/>
    <property type="molecule type" value="Genomic_DNA"/>
</dbReference>
<dbReference type="PANTHER" id="PTHR43050:SF1">
    <property type="entry name" value="SERINE RACEMASE"/>
    <property type="match status" value="1"/>
</dbReference>
<evidence type="ECO:0000256" key="2">
    <source>
        <dbReference type="ARBA" id="ARBA00010869"/>
    </source>
</evidence>
<organism evidence="6 7">
    <name type="scientific">Phaeocystidibacter luteus</name>
    <dbReference type="NCBI Taxonomy" id="911197"/>
    <lineage>
        <taxon>Bacteria</taxon>
        <taxon>Pseudomonadati</taxon>
        <taxon>Bacteroidota</taxon>
        <taxon>Flavobacteriia</taxon>
        <taxon>Flavobacteriales</taxon>
        <taxon>Phaeocystidibacteraceae</taxon>
        <taxon>Phaeocystidibacter</taxon>
    </lineage>
</organism>
<name>A0A6N6RIR2_9FLAO</name>
<comment type="similarity">
    <text evidence="2">Belongs to the serine/threonine dehydratase family.</text>
</comment>
<dbReference type="GO" id="GO:0000287">
    <property type="term" value="F:magnesium ion binding"/>
    <property type="evidence" value="ECO:0007669"/>
    <property type="project" value="TreeGrafter"/>
</dbReference>